<gene>
    <name evidence="8" type="ORF">SAMN00777080_1515</name>
</gene>
<dbReference type="Pfam" id="PF00150">
    <property type="entry name" value="Cellulase"/>
    <property type="match status" value="1"/>
</dbReference>
<dbReference type="SUPFAM" id="SSF51445">
    <property type="entry name" value="(Trans)glycosidases"/>
    <property type="match status" value="1"/>
</dbReference>
<dbReference type="InterPro" id="IPR008979">
    <property type="entry name" value="Galactose-bd-like_sf"/>
</dbReference>
<dbReference type="NCBIfam" id="TIGR04183">
    <property type="entry name" value="Por_Secre_tail"/>
    <property type="match status" value="1"/>
</dbReference>
<dbReference type="InterPro" id="IPR017853">
    <property type="entry name" value="GH"/>
</dbReference>
<accession>A0A1W2H2E9</accession>
<evidence type="ECO:0000256" key="1">
    <source>
        <dbReference type="ARBA" id="ARBA00022729"/>
    </source>
</evidence>
<dbReference type="InterPro" id="IPR050386">
    <property type="entry name" value="Glycosyl_hydrolase_5"/>
</dbReference>
<dbReference type="Pfam" id="PF02018">
    <property type="entry name" value="CBM_4_9"/>
    <property type="match status" value="1"/>
</dbReference>
<keyword evidence="1" id="KW-0732">Signal</keyword>
<proteinExistence type="inferred from homology"/>
<feature type="domain" description="CBM-cenC" evidence="6">
    <location>
        <begin position="345"/>
        <end position="469"/>
    </location>
</feature>
<protein>
    <submittedName>
        <fullName evidence="8">Por secretion system C-terminal sorting domain-containing protein</fullName>
    </submittedName>
</protein>
<keyword evidence="9" id="KW-1185">Reference proteome</keyword>
<dbReference type="OrthoDB" id="9800955at2"/>
<evidence type="ECO:0000256" key="4">
    <source>
        <dbReference type="RuleBase" id="RU361153"/>
    </source>
</evidence>
<dbReference type="InterPro" id="IPR026444">
    <property type="entry name" value="Secre_tail"/>
</dbReference>
<evidence type="ECO:0000259" key="6">
    <source>
        <dbReference type="Pfam" id="PF02018"/>
    </source>
</evidence>
<dbReference type="RefSeq" id="WP_084119693.1">
    <property type="nucleotide sequence ID" value="NZ_LT838813.1"/>
</dbReference>
<dbReference type="PROSITE" id="PS00659">
    <property type="entry name" value="GLYCOSYL_HYDROL_F5"/>
    <property type="match status" value="1"/>
</dbReference>
<feature type="domain" description="Secretion system C-terminal sorting" evidence="7">
    <location>
        <begin position="502"/>
        <end position="563"/>
    </location>
</feature>
<dbReference type="GO" id="GO:0005576">
    <property type="term" value="C:extracellular region"/>
    <property type="evidence" value="ECO:0007669"/>
    <property type="project" value="TreeGrafter"/>
</dbReference>
<evidence type="ECO:0000259" key="5">
    <source>
        <dbReference type="Pfam" id="PF00150"/>
    </source>
</evidence>
<dbReference type="GO" id="GO:0008422">
    <property type="term" value="F:beta-glucosidase activity"/>
    <property type="evidence" value="ECO:0007669"/>
    <property type="project" value="TreeGrafter"/>
</dbReference>
<dbReference type="GO" id="GO:0009251">
    <property type="term" value="P:glucan catabolic process"/>
    <property type="evidence" value="ECO:0007669"/>
    <property type="project" value="TreeGrafter"/>
</dbReference>
<feature type="domain" description="Glycoside hydrolase family 5" evidence="5">
    <location>
        <begin position="36"/>
        <end position="309"/>
    </location>
</feature>
<dbReference type="Gene3D" id="3.20.20.80">
    <property type="entry name" value="Glycosidases"/>
    <property type="match status" value="1"/>
</dbReference>
<sequence>MKWLIFLVVFLPLYTLGQTDVFELNQKLGRGMNMGNMFEAPTEGEWGNPFRNDYFQQIKELGFDHVRIPIRWDTPARTQMTPPYTINPVFFARIKEVVDLAIEQDLLVIINMHHHDALFQNPAQNRERFLAQWIQIAEFFKDYPEVLLFEVMNEPHNQLTPELWNQYFAEALVEIRKTNPNRAVMMGTALFGGVAGIFQLDPPEDDNIIVTVHFYNPFTFTHQGAEWVGDQSQNWLGTEWLDLQFEREAIEQEIAPLISFSSERNIPINMGEFGAYSRADMESRVRWTTFVARYLESIGFSWAYWEWSAGFGIFNPQNNQYIQPLVDALLHNEMPEPREAHLVTIYESNFENSNDSWNIFTQQNGQAGLSRSQGILQAAVSRLGTENWHVQLVRSNLSLENGKMYRFSFEAKSEPNISLVSYIGKASSPFNSYSGFQTTRLTDEYLEYSTVFKMSDPSDPNARIVFDMGIELGNTFFRKVKVQELDLVILSVREENPVKPKIYPNPVNDLLTIDLLNPGAQIELYNTMGQKIDSFLINGNHQKVEMGQLPSGVYILRIKSSNQVWEHFRVVKD</sequence>
<evidence type="ECO:0000313" key="9">
    <source>
        <dbReference type="Proteomes" id="UP000192333"/>
    </source>
</evidence>
<evidence type="ECO:0000256" key="2">
    <source>
        <dbReference type="ARBA" id="ARBA00022801"/>
    </source>
</evidence>
<keyword evidence="3 4" id="KW-0326">Glycosidase</keyword>
<name>A0A1W2H2E9_9BACT</name>
<dbReference type="PANTHER" id="PTHR31297:SF17">
    <property type="entry name" value="ENDOGLUCANASE"/>
    <property type="match status" value="1"/>
</dbReference>
<dbReference type="GO" id="GO:0009986">
    <property type="term" value="C:cell surface"/>
    <property type="evidence" value="ECO:0007669"/>
    <property type="project" value="TreeGrafter"/>
</dbReference>
<dbReference type="Proteomes" id="UP000192333">
    <property type="component" value="Chromosome I"/>
</dbReference>
<keyword evidence="2 4" id="KW-0378">Hydrolase</keyword>
<evidence type="ECO:0000259" key="7">
    <source>
        <dbReference type="Pfam" id="PF18962"/>
    </source>
</evidence>
<dbReference type="EMBL" id="LT838813">
    <property type="protein sequence ID" value="SMD42944.1"/>
    <property type="molecule type" value="Genomic_DNA"/>
</dbReference>
<dbReference type="InterPro" id="IPR003305">
    <property type="entry name" value="CenC_carb-bd"/>
</dbReference>
<dbReference type="InterPro" id="IPR018087">
    <property type="entry name" value="Glyco_hydro_5_CS"/>
</dbReference>
<dbReference type="PANTHER" id="PTHR31297">
    <property type="entry name" value="GLUCAN ENDO-1,6-BETA-GLUCOSIDASE B"/>
    <property type="match status" value="1"/>
</dbReference>
<dbReference type="AlphaFoldDB" id="A0A1W2H2E9"/>
<dbReference type="STRING" id="758820.SAMN00777080_1515"/>
<comment type="similarity">
    <text evidence="4">Belongs to the glycosyl hydrolase 5 (cellulase A) family.</text>
</comment>
<dbReference type="InterPro" id="IPR001547">
    <property type="entry name" value="Glyco_hydro_5"/>
</dbReference>
<reference evidence="9" key="1">
    <citation type="submission" date="2017-04" db="EMBL/GenBank/DDBJ databases">
        <authorList>
            <person name="Varghese N."/>
            <person name="Submissions S."/>
        </authorList>
    </citation>
    <scope>NUCLEOTIDE SEQUENCE [LARGE SCALE GENOMIC DNA]</scope>
    <source>
        <strain evidence="9">DSM 16537</strain>
    </source>
</reference>
<evidence type="ECO:0000313" key="8">
    <source>
        <dbReference type="EMBL" id="SMD42944.1"/>
    </source>
</evidence>
<dbReference type="Gene3D" id="2.60.120.260">
    <property type="entry name" value="Galactose-binding domain-like"/>
    <property type="match status" value="1"/>
</dbReference>
<organism evidence="8 9">
    <name type="scientific">Aquiflexum balticum DSM 16537</name>
    <dbReference type="NCBI Taxonomy" id="758820"/>
    <lineage>
        <taxon>Bacteria</taxon>
        <taxon>Pseudomonadati</taxon>
        <taxon>Bacteroidota</taxon>
        <taxon>Cytophagia</taxon>
        <taxon>Cytophagales</taxon>
        <taxon>Cyclobacteriaceae</taxon>
        <taxon>Aquiflexum</taxon>
    </lineage>
</organism>
<evidence type="ECO:0000256" key="3">
    <source>
        <dbReference type="ARBA" id="ARBA00023295"/>
    </source>
</evidence>
<dbReference type="SUPFAM" id="SSF49785">
    <property type="entry name" value="Galactose-binding domain-like"/>
    <property type="match status" value="1"/>
</dbReference>
<dbReference type="Pfam" id="PF18962">
    <property type="entry name" value="Por_Secre_tail"/>
    <property type="match status" value="1"/>
</dbReference>